<dbReference type="Gene3D" id="3.30.1330.30">
    <property type="match status" value="1"/>
</dbReference>
<keyword evidence="1" id="KW-0489">Methyltransferase</keyword>
<dbReference type="InterPro" id="IPR029026">
    <property type="entry name" value="tRNA_m1G_MTases_N"/>
</dbReference>
<protein>
    <submittedName>
        <fullName evidence="5">23S rRNA (Guanosine-2'-O-)-methyltransferase RlmB</fullName>
    </submittedName>
</protein>
<organism evidence="5 6">
    <name type="scientific">Novipirellula caenicola</name>
    <dbReference type="NCBI Taxonomy" id="1536901"/>
    <lineage>
        <taxon>Bacteria</taxon>
        <taxon>Pseudomonadati</taxon>
        <taxon>Planctomycetota</taxon>
        <taxon>Planctomycetia</taxon>
        <taxon>Pirellulales</taxon>
        <taxon>Pirellulaceae</taxon>
        <taxon>Novipirellula</taxon>
    </lineage>
</organism>
<dbReference type="RefSeq" id="WP_345687287.1">
    <property type="nucleotide sequence ID" value="NZ_BAABRO010000017.1"/>
</dbReference>
<dbReference type="EMBL" id="BAABRO010000017">
    <property type="protein sequence ID" value="GAA5509859.1"/>
    <property type="molecule type" value="Genomic_DNA"/>
</dbReference>
<dbReference type="PANTHER" id="PTHR43191:SF2">
    <property type="entry name" value="RRNA METHYLTRANSFERASE 3, MITOCHONDRIAL"/>
    <property type="match status" value="1"/>
</dbReference>
<evidence type="ECO:0000256" key="1">
    <source>
        <dbReference type="ARBA" id="ARBA00022603"/>
    </source>
</evidence>
<gene>
    <name evidence="5" type="primary">rlmB</name>
    <name evidence="5" type="ORF">Rcae01_05364</name>
</gene>
<evidence type="ECO:0000256" key="2">
    <source>
        <dbReference type="ARBA" id="ARBA00022679"/>
    </source>
</evidence>
<dbReference type="Pfam" id="PF00588">
    <property type="entry name" value="SpoU_methylase"/>
    <property type="match status" value="1"/>
</dbReference>
<evidence type="ECO:0000313" key="5">
    <source>
        <dbReference type="EMBL" id="GAA5509859.1"/>
    </source>
</evidence>
<keyword evidence="6" id="KW-1185">Reference proteome</keyword>
<dbReference type="PANTHER" id="PTHR43191">
    <property type="entry name" value="RRNA METHYLTRANSFERASE 3"/>
    <property type="match status" value="1"/>
</dbReference>
<evidence type="ECO:0000256" key="3">
    <source>
        <dbReference type="SAM" id="MobiDB-lite"/>
    </source>
</evidence>
<dbReference type="InterPro" id="IPR029064">
    <property type="entry name" value="Ribosomal_eL30-like_sf"/>
</dbReference>
<comment type="caution">
    <text evidence="5">The sequence shown here is derived from an EMBL/GenBank/DDBJ whole genome shotgun (WGS) entry which is preliminary data.</text>
</comment>
<dbReference type="InterPro" id="IPR001537">
    <property type="entry name" value="SpoU_MeTrfase"/>
</dbReference>
<evidence type="ECO:0000313" key="6">
    <source>
        <dbReference type="Proteomes" id="UP001416858"/>
    </source>
</evidence>
<proteinExistence type="predicted"/>
<dbReference type="Proteomes" id="UP001416858">
    <property type="component" value="Unassembled WGS sequence"/>
</dbReference>
<dbReference type="InterPro" id="IPR029028">
    <property type="entry name" value="Alpha/beta_knot_MTases"/>
</dbReference>
<reference evidence="5 6" key="1">
    <citation type="submission" date="2024-02" db="EMBL/GenBank/DDBJ databases">
        <title>Rhodopirellula caenicola NBRC 110016.</title>
        <authorList>
            <person name="Ichikawa N."/>
            <person name="Katano-Makiyama Y."/>
            <person name="Hidaka K."/>
        </authorList>
    </citation>
    <scope>NUCLEOTIDE SEQUENCE [LARGE SCALE GENOMIC DNA]</scope>
    <source>
        <strain evidence="5 6">NBRC 110016</strain>
    </source>
</reference>
<dbReference type="Gene3D" id="3.40.1280.10">
    <property type="match status" value="1"/>
</dbReference>
<dbReference type="InterPro" id="IPR051259">
    <property type="entry name" value="rRNA_Methyltransferase"/>
</dbReference>
<accession>A0ABP9VXJ7</accession>
<dbReference type="SUPFAM" id="SSF75217">
    <property type="entry name" value="alpha/beta knot"/>
    <property type="match status" value="1"/>
</dbReference>
<feature type="domain" description="tRNA/rRNA methyltransferase SpoU type" evidence="4">
    <location>
        <begin position="153"/>
        <end position="296"/>
    </location>
</feature>
<sequence length="305" mass="33016">MSDPEPLVLRSPANPTVRRLIRLRDNRTRRREKRLLVDGWRETLQAIDAGLDLVGLYLPESGPADPKNHDSGDRTRHHHASSADPLPANQERANHDPRVRIVIEKAKTSQTIRVVSDAIMSRIAYGESPRGVVSEFVQPDHSLDDLTLPPNALILVLDSLEKPGNIGAVFRCADAAGVDAVILCGGGSDIYNPNAIRSSLGTVFQIPAAVGSESEVARYLSDHKIRPLAARVESSDELWATDFSGPIAVIVGSEANGLGSRWQRDGDGNPVAGVRIPMFGKVDSLNVSVSAAVVLFEARRNRPRG</sequence>
<name>A0ABP9VXJ7_9BACT</name>
<dbReference type="SUPFAM" id="SSF55315">
    <property type="entry name" value="L30e-like"/>
    <property type="match status" value="1"/>
</dbReference>
<evidence type="ECO:0000259" key="4">
    <source>
        <dbReference type="Pfam" id="PF00588"/>
    </source>
</evidence>
<feature type="region of interest" description="Disordered" evidence="3">
    <location>
        <begin position="61"/>
        <end position="96"/>
    </location>
</feature>
<keyword evidence="2" id="KW-0808">Transferase</keyword>